<keyword evidence="3 10" id="KW-0808">Transferase</keyword>
<evidence type="ECO:0000313" key="13">
    <source>
        <dbReference type="Proteomes" id="UP000182108"/>
    </source>
</evidence>
<keyword evidence="7 10" id="KW-0472">Membrane</keyword>
<feature type="transmembrane region" description="Helical" evidence="10">
    <location>
        <begin position="152"/>
        <end position="176"/>
    </location>
</feature>
<evidence type="ECO:0000256" key="7">
    <source>
        <dbReference type="ARBA" id="ARBA00023136"/>
    </source>
</evidence>
<dbReference type="GO" id="GO:0008654">
    <property type="term" value="P:phospholipid biosynthetic process"/>
    <property type="evidence" value="ECO:0007669"/>
    <property type="project" value="UniProtKB-UniRule"/>
</dbReference>
<dbReference type="HAMAP" id="MF_01043">
    <property type="entry name" value="PlsY"/>
    <property type="match status" value="1"/>
</dbReference>
<name>A0A0K6IX98_9PROT</name>
<organism evidence="12 13">
    <name type="scientific">Tepidiphilus thermophilus</name>
    <dbReference type="NCBI Taxonomy" id="876478"/>
    <lineage>
        <taxon>Bacteria</taxon>
        <taxon>Pseudomonadati</taxon>
        <taxon>Pseudomonadota</taxon>
        <taxon>Hydrogenophilia</taxon>
        <taxon>Hydrogenophilales</taxon>
        <taxon>Hydrogenophilaceae</taxon>
        <taxon>Tepidiphilus</taxon>
    </lineage>
</organism>
<evidence type="ECO:0000256" key="2">
    <source>
        <dbReference type="ARBA" id="ARBA00022516"/>
    </source>
</evidence>
<dbReference type="EMBL" id="CYHH01000011">
    <property type="protein sequence ID" value="CUB07745.1"/>
    <property type="molecule type" value="Genomic_DNA"/>
</dbReference>
<evidence type="ECO:0000256" key="8">
    <source>
        <dbReference type="ARBA" id="ARBA00023209"/>
    </source>
</evidence>
<evidence type="ECO:0000256" key="10">
    <source>
        <dbReference type="HAMAP-Rule" id="MF_01043"/>
    </source>
</evidence>
<reference evidence="13" key="1">
    <citation type="submission" date="2015-08" db="EMBL/GenBank/DDBJ databases">
        <authorList>
            <person name="Babu N.S."/>
            <person name="Beckwith C.J."/>
            <person name="Beseler K.G."/>
            <person name="Brison A."/>
            <person name="Carone J.V."/>
            <person name="Caskin T.P."/>
            <person name="Diamond M."/>
            <person name="Durham M.E."/>
            <person name="Foxe J.M."/>
            <person name="Go M."/>
            <person name="Henderson B.A."/>
            <person name="Jones I.B."/>
            <person name="McGettigan J.A."/>
            <person name="Micheletti S.J."/>
            <person name="Nasrallah M.E."/>
            <person name="Ortiz D."/>
            <person name="Piller C.R."/>
            <person name="Privatt S.R."/>
            <person name="Schneider S.L."/>
            <person name="Sharp S."/>
            <person name="Smith T.C."/>
            <person name="Stanton J.D."/>
            <person name="Ullery H.E."/>
            <person name="Wilson R.J."/>
            <person name="Serrano M.G."/>
            <person name="Buck G."/>
            <person name="Lee V."/>
            <person name="Wang Y."/>
            <person name="Carvalho R."/>
            <person name="Voegtly L."/>
            <person name="Shi R."/>
            <person name="Duckworth R."/>
            <person name="Johnson A."/>
            <person name="Loviza R."/>
            <person name="Walstead R."/>
            <person name="Shah Z."/>
            <person name="Kiflezghi M."/>
            <person name="Wade K."/>
            <person name="Ball S.L."/>
            <person name="Bradley K.W."/>
            <person name="Asai D.J."/>
            <person name="Bowman C.A."/>
            <person name="Russell D.A."/>
            <person name="Pope W.H."/>
            <person name="Jacobs-Sera D."/>
            <person name="Hendrix R.W."/>
            <person name="Hatfull G.F."/>
        </authorList>
    </citation>
    <scope>NUCLEOTIDE SEQUENCE [LARGE SCALE GENOMIC DNA]</scope>
    <source>
        <strain evidence="13">JCM 19170</strain>
    </source>
</reference>
<feature type="region of interest" description="Disordered" evidence="11">
    <location>
        <begin position="188"/>
        <end position="207"/>
    </location>
</feature>
<dbReference type="InterPro" id="IPR003811">
    <property type="entry name" value="G3P_acylTferase_PlsY"/>
</dbReference>
<dbReference type="AlphaFoldDB" id="A0A0K6IX98"/>
<keyword evidence="5 10" id="KW-1133">Transmembrane helix</keyword>
<dbReference type="OrthoDB" id="9777124at2"/>
<keyword evidence="6 10" id="KW-0443">Lipid metabolism</keyword>
<dbReference type="GO" id="GO:0043772">
    <property type="term" value="F:acyl-phosphate glycerol-3-phosphate acyltransferase activity"/>
    <property type="evidence" value="ECO:0007669"/>
    <property type="project" value="UniProtKB-UniRule"/>
</dbReference>
<protein>
    <recommendedName>
        <fullName evidence="10">Glycerol-3-phosphate acyltransferase</fullName>
    </recommendedName>
    <alternativeName>
        <fullName evidence="10">Acyl-PO4 G3P acyltransferase</fullName>
    </alternativeName>
    <alternativeName>
        <fullName evidence="10">Acyl-phosphate--glycerol-3-phosphate acyltransferase</fullName>
    </alternativeName>
    <alternativeName>
        <fullName evidence="10">G3P acyltransferase</fullName>
        <shortName evidence="10">GPAT</shortName>
        <ecNumber evidence="10">2.3.1.275</ecNumber>
    </alternativeName>
    <alternativeName>
        <fullName evidence="10">Lysophosphatidic acid synthase</fullName>
        <shortName evidence="10">LPA synthase</shortName>
    </alternativeName>
</protein>
<evidence type="ECO:0000256" key="1">
    <source>
        <dbReference type="ARBA" id="ARBA00022475"/>
    </source>
</evidence>
<proteinExistence type="inferred from homology"/>
<comment type="catalytic activity">
    <reaction evidence="10">
        <text>an acyl phosphate + sn-glycerol 3-phosphate = a 1-acyl-sn-glycero-3-phosphate + phosphate</text>
        <dbReference type="Rhea" id="RHEA:34075"/>
        <dbReference type="ChEBI" id="CHEBI:43474"/>
        <dbReference type="ChEBI" id="CHEBI:57597"/>
        <dbReference type="ChEBI" id="CHEBI:57970"/>
        <dbReference type="ChEBI" id="CHEBI:59918"/>
        <dbReference type="EC" id="2.3.1.275"/>
    </reaction>
</comment>
<dbReference type="UniPathway" id="UPA00085"/>
<dbReference type="EC" id="2.3.1.275" evidence="10"/>
<comment type="caution">
    <text evidence="10">Lacks conserved residue(s) required for the propagation of feature annotation.</text>
</comment>
<keyword evidence="2 10" id="KW-0444">Lipid biosynthesis</keyword>
<keyword evidence="9 10" id="KW-1208">Phospholipid metabolism</keyword>
<evidence type="ECO:0000256" key="6">
    <source>
        <dbReference type="ARBA" id="ARBA00023098"/>
    </source>
</evidence>
<keyword evidence="12" id="KW-0012">Acyltransferase</keyword>
<dbReference type="SMART" id="SM01207">
    <property type="entry name" value="G3P_acyltransf"/>
    <property type="match status" value="1"/>
</dbReference>
<dbReference type="Pfam" id="PF02660">
    <property type="entry name" value="G3P_acyltransf"/>
    <property type="match status" value="1"/>
</dbReference>
<evidence type="ECO:0000313" key="12">
    <source>
        <dbReference type="EMBL" id="CUB07745.1"/>
    </source>
</evidence>
<gene>
    <name evidence="10" type="primary">plsY</name>
    <name evidence="12" type="ORF">Ga0061068_11138</name>
</gene>
<dbReference type="PANTHER" id="PTHR30309">
    <property type="entry name" value="INNER MEMBRANE PROTEIN YGIH"/>
    <property type="match status" value="1"/>
</dbReference>
<comment type="subcellular location">
    <subcellularLocation>
        <location evidence="10">Cell membrane</location>
        <topology evidence="10">Multi-pass membrane protein</topology>
    </subcellularLocation>
</comment>
<keyword evidence="4 10" id="KW-0812">Transmembrane</keyword>
<evidence type="ECO:0000256" key="9">
    <source>
        <dbReference type="ARBA" id="ARBA00023264"/>
    </source>
</evidence>
<comment type="subunit">
    <text evidence="10">Probably interacts with PlsX.</text>
</comment>
<evidence type="ECO:0000256" key="3">
    <source>
        <dbReference type="ARBA" id="ARBA00022679"/>
    </source>
</evidence>
<evidence type="ECO:0000256" key="4">
    <source>
        <dbReference type="ARBA" id="ARBA00022692"/>
    </source>
</evidence>
<sequence length="207" mass="21906">MPKILLLVLMGYAIGSIPFAILASRLFRLPDPRSYGSGNPGATNVLRSGHKAAALFTLAGDAAKGWFAVWLVHRLGADVTVAALAGLAAFLGHVYSLFLRFRGGKGVATALGVLAGLQPALALAVAGIWLVVAFVTRYSSLAALTAAAGAPFLALLLDLPREVILVIAAMSAVLFWRHRRNIRQLLNGTEPKFGRGRPQRKPPADHP</sequence>
<dbReference type="RefSeq" id="WP_055424020.1">
    <property type="nucleotide sequence ID" value="NZ_CYHH01000011.1"/>
</dbReference>
<keyword evidence="8 10" id="KW-0594">Phospholipid biosynthesis</keyword>
<dbReference type="Proteomes" id="UP000182108">
    <property type="component" value="Unassembled WGS sequence"/>
</dbReference>
<comment type="pathway">
    <text evidence="10">Lipid metabolism; phospholipid metabolism.</text>
</comment>
<feature type="transmembrane region" description="Helical" evidence="10">
    <location>
        <begin position="110"/>
        <end position="132"/>
    </location>
</feature>
<dbReference type="NCBIfam" id="TIGR00023">
    <property type="entry name" value="glycerol-3-phosphate 1-O-acyltransferase PlsY"/>
    <property type="match status" value="1"/>
</dbReference>
<feature type="transmembrane region" description="Helical" evidence="10">
    <location>
        <begin position="79"/>
        <end position="98"/>
    </location>
</feature>
<evidence type="ECO:0000256" key="5">
    <source>
        <dbReference type="ARBA" id="ARBA00022989"/>
    </source>
</evidence>
<dbReference type="PANTHER" id="PTHR30309:SF0">
    <property type="entry name" value="GLYCEROL-3-PHOSPHATE ACYLTRANSFERASE-RELATED"/>
    <property type="match status" value="1"/>
</dbReference>
<dbReference type="GO" id="GO:0005886">
    <property type="term" value="C:plasma membrane"/>
    <property type="evidence" value="ECO:0007669"/>
    <property type="project" value="UniProtKB-SubCell"/>
</dbReference>
<keyword evidence="13" id="KW-1185">Reference proteome</keyword>
<keyword evidence="1 10" id="KW-1003">Cell membrane</keyword>
<evidence type="ECO:0000256" key="11">
    <source>
        <dbReference type="SAM" id="MobiDB-lite"/>
    </source>
</evidence>
<accession>A0A0K6IX98</accession>
<comment type="similarity">
    <text evidence="10">Belongs to the PlsY family.</text>
</comment>
<comment type="function">
    <text evidence="10">Catalyzes the transfer of an acyl group from acyl-phosphate (acyl-PO(4)) to glycerol-3-phosphate (G3P) to form lysophosphatidic acid (LPA). This enzyme utilizes acyl-phosphate as fatty acyl donor, but not acyl-CoA or acyl-ACP.</text>
</comment>